<dbReference type="SUPFAM" id="SSF46785">
    <property type="entry name" value="Winged helix' DNA-binding domain"/>
    <property type="match status" value="1"/>
</dbReference>
<proteinExistence type="predicted"/>
<sequence length="118" mass="13197">MSDLNSNAVIDLSDEQLDDVRQAILASDDALVMSEFFKALSDPTRINMVHAMLIHKWLCVGDLAKIVGLSKSAISHQLAYMRINKLVKVKREGRKAFYALDDSHVESLFALALSHIKE</sequence>
<keyword evidence="6" id="KW-1185">Reference proteome</keyword>
<dbReference type="EMBL" id="JAGFNY010000012">
    <property type="protein sequence ID" value="MBW7570237.1"/>
    <property type="molecule type" value="Genomic_DNA"/>
</dbReference>
<organism evidence="5 6">
    <name type="scientific">Succinivibrio faecicola</name>
    <dbReference type="NCBI Taxonomy" id="2820300"/>
    <lineage>
        <taxon>Bacteria</taxon>
        <taxon>Pseudomonadati</taxon>
        <taxon>Pseudomonadota</taxon>
        <taxon>Gammaproteobacteria</taxon>
        <taxon>Aeromonadales</taxon>
        <taxon>Succinivibrionaceae</taxon>
        <taxon>Succinivibrio</taxon>
    </lineage>
</organism>
<reference evidence="5 6" key="1">
    <citation type="submission" date="2021-03" db="EMBL/GenBank/DDBJ databases">
        <title>Succinivibrio sp. nov. isolated from feces of cow.</title>
        <authorList>
            <person name="Choi J.-Y."/>
        </authorList>
    </citation>
    <scope>NUCLEOTIDE SEQUENCE [LARGE SCALE GENOMIC DNA]</scope>
    <source>
        <strain evidence="5 6">AGMB01872</strain>
    </source>
</reference>
<dbReference type="SMART" id="SM00418">
    <property type="entry name" value="HTH_ARSR"/>
    <property type="match status" value="1"/>
</dbReference>
<dbReference type="PRINTS" id="PR00778">
    <property type="entry name" value="HTHARSR"/>
</dbReference>
<dbReference type="Gene3D" id="1.10.10.10">
    <property type="entry name" value="Winged helix-like DNA-binding domain superfamily/Winged helix DNA-binding domain"/>
    <property type="match status" value="1"/>
</dbReference>
<dbReference type="PROSITE" id="PS00846">
    <property type="entry name" value="HTH_ARSR_1"/>
    <property type="match status" value="1"/>
</dbReference>
<dbReference type="InterPro" id="IPR036388">
    <property type="entry name" value="WH-like_DNA-bd_sf"/>
</dbReference>
<dbReference type="NCBIfam" id="NF033788">
    <property type="entry name" value="HTH_metalloreg"/>
    <property type="match status" value="1"/>
</dbReference>
<evidence type="ECO:0000259" key="4">
    <source>
        <dbReference type="PROSITE" id="PS50987"/>
    </source>
</evidence>
<keyword evidence="1" id="KW-0805">Transcription regulation</keyword>
<dbReference type="InterPro" id="IPR018334">
    <property type="entry name" value="ArsR_HTH"/>
</dbReference>
<dbReference type="Proteomes" id="UP000731465">
    <property type="component" value="Unassembled WGS sequence"/>
</dbReference>
<comment type="caution">
    <text evidence="5">The sequence shown here is derived from an EMBL/GenBank/DDBJ whole genome shotgun (WGS) entry which is preliminary data.</text>
</comment>
<dbReference type="CDD" id="cd00090">
    <property type="entry name" value="HTH_ARSR"/>
    <property type="match status" value="1"/>
</dbReference>
<dbReference type="RefSeq" id="WP_219937459.1">
    <property type="nucleotide sequence ID" value="NZ_JAGFNY010000012.1"/>
</dbReference>
<dbReference type="Pfam" id="PF01022">
    <property type="entry name" value="HTH_5"/>
    <property type="match status" value="1"/>
</dbReference>
<protein>
    <submittedName>
        <fullName evidence="5">Helix-turn-helix transcriptional regulator</fullName>
    </submittedName>
</protein>
<evidence type="ECO:0000256" key="2">
    <source>
        <dbReference type="ARBA" id="ARBA00023125"/>
    </source>
</evidence>
<dbReference type="InterPro" id="IPR011991">
    <property type="entry name" value="ArsR-like_HTH"/>
</dbReference>
<gene>
    <name evidence="5" type="ORF">J5V48_04940</name>
</gene>
<dbReference type="PANTHER" id="PTHR43132:SF6">
    <property type="entry name" value="HTH-TYPE TRANSCRIPTIONAL REPRESSOR CZRA"/>
    <property type="match status" value="1"/>
</dbReference>
<evidence type="ECO:0000313" key="5">
    <source>
        <dbReference type="EMBL" id="MBW7570237.1"/>
    </source>
</evidence>
<dbReference type="PANTHER" id="PTHR43132">
    <property type="entry name" value="ARSENICAL RESISTANCE OPERON REPRESSOR ARSR-RELATED"/>
    <property type="match status" value="1"/>
</dbReference>
<dbReference type="InterPro" id="IPR036390">
    <property type="entry name" value="WH_DNA-bd_sf"/>
</dbReference>
<keyword evidence="2" id="KW-0238">DNA-binding</keyword>
<evidence type="ECO:0000256" key="3">
    <source>
        <dbReference type="ARBA" id="ARBA00023163"/>
    </source>
</evidence>
<feature type="domain" description="HTH arsR-type" evidence="4">
    <location>
        <begin position="25"/>
        <end position="118"/>
    </location>
</feature>
<dbReference type="InterPro" id="IPR001845">
    <property type="entry name" value="HTH_ArsR_DNA-bd_dom"/>
</dbReference>
<dbReference type="InterPro" id="IPR051011">
    <property type="entry name" value="Metal_resp_trans_reg"/>
</dbReference>
<evidence type="ECO:0000313" key="6">
    <source>
        <dbReference type="Proteomes" id="UP000731465"/>
    </source>
</evidence>
<keyword evidence="3" id="KW-0804">Transcription</keyword>
<dbReference type="PROSITE" id="PS50987">
    <property type="entry name" value="HTH_ARSR_2"/>
    <property type="match status" value="1"/>
</dbReference>
<accession>A0ABS7DG14</accession>
<evidence type="ECO:0000256" key="1">
    <source>
        <dbReference type="ARBA" id="ARBA00023015"/>
    </source>
</evidence>
<name>A0ABS7DG14_9GAMM</name>